<gene>
    <name evidence="1" type="ORF">ABT317_45600</name>
</gene>
<reference evidence="1 2" key="1">
    <citation type="submission" date="2024-06" db="EMBL/GenBank/DDBJ databases">
        <title>The Natural Products Discovery Center: Release of the First 8490 Sequenced Strains for Exploring Actinobacteria Biosynthetic Diversity.</title>
        <authorList>
            <person name="Kalkreuter E."/>
            <person name="Kautsar S.A."/>
            <person name="Yang D."/>
            <person name="Bader C.D."/>
            <person name="Teijaro C.N."/>
            <person name="Fluegel L."/>
            <person name="Davis C.M."/>
            <person name="Simpson J.R."/>
            <person name="Lauterbach L."/>
            <person name="Steele A.D."/>
            <person name="Gui C."/>
            <person name="Meng S."/>
            <person name="Li G."/>
            <person name="Viehrig K."/>
            <person name="Ye F."/>
            <person name="Su P."/>
            <person name="Kiefer A.F."/>
            <person name="Nichols A."/>
            <person name="Cepeda A.J."/>
            <person name="Yan W."/>
            <person name="Fan B."/>
            <person name="Jiang Y."/>
            <person name="Adhikari A."/>
            <person name="Zheng C.-J."/>
            <person name="Schuster L."/>
            <person name="Cowan T.M."/>
            <person name="Smanski M.J."/>
            <person name="Chevrette M.G."/>
            <person name="De Carvalho L.P.S."/>
            <person name="Shen B."/>
        </authorList>
    </citation>
    <scope>NUCLEOTIDE SEQUENCE [LARGE SCALE GENOMIC DNA]</scope>
    <source>
        <strain evidence="1 2">NPDC000634</strain>
    </source>
</reference>
<evidence type="ECO:0000313" key="1">
    <source>
        <dbReference type="EMBL" id="MER6984036.1"/>
    </source>
</evidence>
<evidence type="ECO:0000313" key="2">
    <source>
        <dbReference type="Proteomes" id="UP001458415"/>
    </source>
</evidence>
<dbReference type="Proteomes" id="UP001458415">
    <property type="component" value="Unassembled WGS sequence"/>
</dbReference>
<proteinExistence type="predicted"/>
<keyword evidence="2" id="KW-1185">Reference proteome</keyword>
<protein>
    <submittedName>
        <fullName evidence="1">Uncharacterized protein</fullName>
    </submittedName>
</protein>
<sequence length="112" mass="11754">RGWSTRNACAGPGLRRARGCRLRCCAHLRSPPRAFAEDAHFATALAVKDLELATAAIELPAVEGVLTAYRCAVEEGGLAEADLARAADRLRTTARTRAHTAVSPTAAASNDA</sequence>
<feature type="non-terminal residue" evidence="1">
    <location>
        <position position="1"/>
    </location>
</feature>
<accession>A0ABV1WIM0</accession>
<comment type="caution">
    <text evidence="1">The sequence shown here is derived from an EMBL/GenBank/DDBJ whole genome shotgun (WGS) entry which is preliminary data.</text>
</comment>
<organism evidence="1 2">
    <name type="scientific">Streptomyces carpinensis</name>
    <dbReference type="NCBI Taxonomy" id="66369"/>
    <lineage>
        <taxon>Bacteria</taxon>
        <taxon>Bacillati</taxon>
        <taxon>Actinomycetota</taxon>
        <taxon>Actinomycetes</taxon>
        <taxon>Kitasatosporales</taxon>
        <taxon>Streptomycetaceae</taxon>
        <taxon>Streptomyces</taxon>
    </lineage>
</organism>
<dbReference type="EMBL" id="JBEPCU010001624">
    <property type="protein sequence ID" value="MER6984036.1"/>
    <property type="molecule type" value="Genomic_DNA"/>
</dbReference>
<name>A0ABV1WIM0_9ACTN</name>